<proteinExistence type="predicted"/>
<sequence length="145" mass="15678">MPDSVIFSQPYGRVLVDAAVPCVITQWLTFANRADFIALQEAALVYFEAHSTPAAPWGWVGDIRRMGAIPAEVQEWLSTEFNARAVAAGLREVSIVEAENVFGQLAAQRYAHNTAHATPVTGLATALYPTLARAKNGARRALAAR</sequence>
<name>A0ABS0QBK7_9BACT</name>
<evidence type="ECO:0000313" key="2">
    <source>
        <dbReference type="Proteomes" id="UP000625631"/>
    </source>
</evidence>
<organism evidence="1 2">
    <name type="scientific">Hymenobacter negativus</name>
    <dbReference type="NCBI Taxonomy" id="2795026"/>
    <lineage>
        <taxon>Bacteria</taxon>
        <taxon>Pseudomonadati</taxon>
        <taxon>Bacteroidota</taxon>
        <taxon>Cytophagia</taxon>
        <taxon>Cytophagales</taxon>
        <taxon>Hymenobacteraceae</taxon>
        <taxon>Hymenobacter</taxon>
    </lineage>
</organism>
<gene>
    <name evidence="1" type="ORF">I7X13_18515</name>
</gene>
<dbReference type="Proteomes" id="UP000625631">
    <property type="component" value="Unassembled WGS sequence"/>
</dbReference>
<comment type="caution">
    <text evidence="1">The sequence shown here is derived from an EMBL/GenBank/DDBJ whole genome shotgun (WGS) entry which is preliminary data.</text>
</comment>
<evidence type="ECO:0000313" key="1">
    <source>
        <dbReference type="EMBL" id="MBH8560061.1"/>
    </source>
</evidence>
<reference evidence="1 2" key="1">
    <citation type="submission" date="2020-12" db="EMBL/GenBank/DDBJ databases">
        <title>Hymenobacter sp.</title>
        <authorList>
            <person name="Kim M.K."/>
        </authorList>
    </citation>
    <scope>NUCLEOTIDE SEQUENCE [LARGE SCALE GENOMIC DNA]</scope>
    <source>
        <strain evidence="1 2">BT442</strain>
    </source>
</reference>
<dbReference type="RefSeq" id="WP_198076618.1">
    <property type="nucleotide sequence ID" value="NZ_JAEDAE010000010.1"/>
</dbReference>
<dbReference type="EMBL" id="JAEDAE010000010">
    <property type="protein sequence ID" value="MBH8560061.1"/>
    <property type="molecule type" value="Genomic_DNA"/>
</dbReference>
<protein>
    <submittedName>
        <fullName evidence="1">Uncharacterized protein</fullName>
    </submittedName>
</protein>
<accession>A0ABS0QBK7</accession>
<keyword evidence="2" id="KW-1185">Reference proteome</keyword>